<keyword evidence="2" id="KW-0732">Signal</keyword>
<protein>
    <submittedName>
        <fullName evidence="5">Endonuclease YncB(Thermonuclease family)</fullName>
    </submittedName>
</protein>
<proteinExistence type="predicted"/>
<evidence type="ECO:0000256" key="1">
    <source>
        <dbReference type="ARBA" id="ARBA00022679"/>
    </source>
</evidence>
<feature type="domain" description="TRAM" evidence="4">
    <location>
        <begin position="79"/>
        <end position="139"/>
    </location>
</feature>
<keyword evidence="5" id="KW-0378">Hydrolase</keyword>
<feature type="signal peptide" evidence="2">
    <location>
        <begin position="1"/>
        <end position="20"/>
    </location>
</feature>
<dbReference type="PROSITE" id="PS50830">
    <property type="entry name" value="TNASE_3"/>
    <property type="match status" value="1"/>
</dbReference>
<dbReference type="InterPro" id="IPR016071">
    <property type="entry name" value="Staphylococal_nuclease_OB-fold"/>
</dbReference>
<feature type="chain" id="PRO_5040766133" evidence="2">
    <location>
        <begin position="21"/>
        <end position="139"/>
    </location>
</feature>
<dbReference type="PANTHER" id="PTHR12302:SF26">
    <property type="entry name" value="BLR1266 PROTEIN"/>
    <property type="match status" value="1"/>
</dbReference>
<dbReference type="GO" id="GO:0004519">
    <property type="term" value="F:endonuclease activity"/>
    <property type="evidence" value="ECO:0007669"/>
    <property type="project" value="UniProtKB-KW"/>
</dbReference>
<dbReference type="Proteomes" id="UP001155027">
    <property type="component" value="Unassembled WGS sequence"/>
</dbReference>
<evidence type="ECO:0000313" key="5">
    <source>
        <dbReference type="EMBL" id="MCS3678686.1"/>
    </source>
</evidence>
<keyword evidence="5" id="KW-0255">Endonuclease</keyword>
<organism evidence="5 6">
    <name type="scientific">Salinibacter ruber</name>
    <dbReference type="NCBI Taxonomy" id="146919"/>
    <lineage>
        <taxon>Bacteria</taxon>
        <taxon>Pseudomonadati</taxon>
        <taxon>Rhodothermota</taxon>
        <taxon>Rhodothermia</taxon>
        <taxon>Rhodothermales</taxon>
        <taxon>Salinibacteraceae</taxon>
        <taxon>Salinibacter</taxon>
    </lineage>
</organism>
<comment type="caution">
    <text evidence="5">The sequence shown here is derived from an EMBL/GenBank/DDBJ whole genome shotgun (WGS) entry which is preliminary data.</text>
</comment>
<evidence type="ECO:0000259" key="4">
    <source>
        <dbReference type="PROSITE" id="PS50926"/>
    </source>
</evidence>
<dbReference type="EMBL" id="JANUAU010000009">
    <property type="protein sequence ID" value="MCS3678686.1"/>
    <property type="molecule type" value="Genomic_DNA"/>
</dbReference>
<keyword evidence="5" id="KW-0540">Nuclease</keyword>
<dbReference type="Pfam" id="PF00565">
    <property type="entry name" value="SNase"/>
    <property type="match status" value="1"/>
</dbReference>
<dbReference type="AlphaFoldDB" id="A0A9X2Q346"/>
<feature type="domain" description="TNase-like" evidence="3">
    <location>
        <begin position="29"/>
        <end position="139"/>
    </location>
</feature>
<keyword evidence="1" id="KW-0808">Transferase</keyword>
<evidence type="ECO:0000313" key="6">
    <source>
        <dbReference type="Proteomes" id="UP001155027"/>
    </source>
</evidence>
<dbReference type="PROSITE" id="PS50926">
    <property type="entry name" value="TRAM"/>
    <property type="match status" value="1"/>
</dbReference>
<name>A0A9X2Q346_9BACT</name>
<dbReference type="GO" id="GO:0016740">
    <property type="term" value="F:transferase activity"/>
    <property type="evidence" value="ECO:0007669"/>
    <property type="project" value="UniProtKB-KW"/>
</dbReference>
<dbReference type="InterPro" id="IPR035437">
    <property type="entry name" value="SNase_OB-fold_sf"/>
</dbReference>
<dbReference type="RefSeq" id="WP_259080754.1">
    <property type="nucleotide sequence ID" value="NZ_JANUAU010000009.1"/>
</dbReference>
<dbReference type="InterPro" id="IPR002792">
    <property type="entry name" value="TRAM_dom"/>
</dbReference>
<reference evidence="5" key="1">
    <citation type="submission" date="2022-08" db="EMBL/GenBank/DDBJ databases">
        <title>Genomic Encyclopedia of Type Strains, Phase V (KMG-V): Genome sequencing to study the core and pangenomes of soil and plant-associated prokaryotes.</title>
        <authorList>
            <person name="Whitman W."/>
        </authorList>
    </citation>
    <scope>NUCLEOTIDE SEQUENCE</scope>
    <source>
        <strain evidence="5">0</strain>
    </source>
</reference>
<dbReference type="SMART" id="SM00318">
    <property type="entry name" value="SNc"/>
    <property type="match status" value="1"/>
</dbReference>
<evidence type="ECO:0000256" key="2">
    <source>
        <dbReference type="SAM" id="SignalP"/>
    </source>
</evidence>
<accession>A0A9X2Q346</accession>
<gene>
    <name evidence="5" type="ORF">GGP71_002627</name>
</gene>
<dbReference type="PANTHER" id="PTHR12302">
    <property type="entry name" value="EBNA2 BINDING PROTEIN P100"/>
    <property type="match status" value="1"/>
</dbReference>
<sequence length="139" mass="15069">MPVRYLFAALLLFAAPSSFAQDAPVEPGQTFTGRVVEVTDGDTFDVRRSIGGAVTIRLRGVDAPESAQSYGTAATRAARQYVGGKSVQVSVEEIGRYGRAVARMEVQGAGLGAMLIRRGLAWHYRQYAPGETEYARLER</sequence>
<evidence type="ECO:0000259" key="3">
    <source>
        <dbReference type="PROSITE" id="PS50830"/>
    </source>
</evidence>
<dbReference type="SUPFAM" id="SSF50199">
    <property type="entry name" value="Staphylococcal nuclease"/>
    <property type="match status" value="1"/>
</dbReference>
<dbReference type="Gene3D" id="2.40.50.90">
    <property type="match status" value="1"/>
</dbReference>